<dbReference type="AlphaFoldDB" id="A0A7S0YAA6"/>
<dbReference type="EMBL" id="HBFM01003268">
    <property type="protein sequence ID" value="CAD8765485.1"/>
    <property type="molecule type" value="Transcribed_RNA"/>
</dbReference>
<evidence type="ECO:0000256" key="1">
    <source>
        <dbReference type="ARBA" id="ARBA00038362"/>
    </source>
</evidence>
<evidence type="ECO:0000256" key="2">
    <source>
        <dbReference type="SAM" id="MobiDB-lite"/>
    </source>
</evidence>
<sequence>MKRGINHISELSENSPVTQHKAKELKTNSSSDTYYGYVQPVIDSYYSYRTTPSDLDENETPCLNRTRKRTSYELQNTATRAFEQCTLSTPNPSTSIDSTEFHLQYPSSIRSVHSVASQQSQDTDDDGFQLSQNATYERVASPSHGRDSGRGDDDLAVRYSQCISSQSTNKKEFPEPSRNLSIDNRRQSRGLTPGVTPPPAFGILSTSLSSMSAGTAITPEVTGLEIVDITDDGSTPASSCGIIERRPPLPLNSKRVILIRHGESEYNKACSLRGTFHDPEIFDAPLTEAGILQARSLRPFIRDLLERSCEKHGIPLFVCSPLRRALQTVDNMNPNPNNPLNLTITELNAEWLRTTGDVGNPVSKLKDLFPQHKEKLAALPEHWWYSKDDKVNCALTRQLNSMEPLPELQRRVGNFKGWLRHRPERHIIVVGHANFFKTFLKANSFMKNCEFKIIQFT</sequence>
<dbReference type="CDD" id="cd07067">
    <property type="entry name" value="HP_PGM_like"/>
    <property type="match status" value="1"/>
</dbReference>
<reference evidence="3" key="1">
    <citation type="submission" date="2021-01" db="EMBL/GenBank/DDBJ databases">
        <authorList>
            <person name="Corre E."/>
            <person name="Pelletier E."/>
            <person name="Niang G."/>
            <person name="Scheremetjew M."/>
            <person name="Finn R."/>
            <person name="Kale V."/>
            <person name="Holt S."/>
            <person name="Cochrane G."/>
            <person name="Meng A."/>
            <person name="Brown T."/>
            <person name="Cohen L."/>
        </authorList>
    </citation>
    <scope>NUCLEOTIDE SEQUENCE</scope>
    <source>
        <strain evidence="3">SAG 63-3</strain>
    </source>
</reference>
<dbReference type="InterPro" id="IPR029033">
    <property type="entry name" value="His_PPase_superfam"/>
</dbReference>
<dbReference type="PANTHER" id="PTHR48100:SF44">
    <property type="entry name" value="PHOSPHATASE C1620.13-RELATED"/>
    <property type="match status" value="1"/>
</dbReference>
<organism evidence="3">
    <name type="scientific">Polytomella parva</name>
    <dbReference type="NCBI Taxonomy" id="51329"/>
    <lineage>
        <taxon>Eukaryota</taxon>
        <taxon>Viridiplantae</taxon>
        <taxon>Chlorophyta</taxon>
        <taxon>core chlorophytes</taxon>
        <taxon>Chlorophyceae</taxon>
        <taxon>CS clade</taxon>
        <taxon>Chlamydomonadales</taxon>
        <taxon>Chlamydomonadaceae</taxon>
        <taxon>Polytomella</taxon>
    </lineage>
</organism>
<gene>
    <name evidence="3" type="ORF">PPAR00522_LOCUS1872</name>
</gene>
<dbReference type="InterPro" id="IPR013078">
    <property type="entry name" value="His_Pase_superF_clade-1"/>
</dbReference>
<dbReference type="SMART" id="SM00855">
    <property type="entry name" value="PGAM"/>
    <property type="match status" value="1"/>
</dbReference>
<name>A0A7S0YAA6_9CHLO</name>
<dbReference type="GO" id="GO:0005829">
    <property type="term" value="C:cytosol"/>
    <property type="evidence" value="ECO:0007669"/>
    <property type="project" value="TreeGrafter"/>
</dbReference>
<dbReference type="SUPFAM" id="SSF53254">
    <property type="entry name" value="Phosphoglycerate mutase-like"/>
    <property type="match status" value="1"/>
</dbReference>
<dbReference type="GO" id="GO:0016791">
    <property type="term" value="F:phosphatase activity"/>
    <property type="evidence" value="ECO:0007669"/>
    <property type="project" value="TreeGrafter"/>
</dbReference>
<evidence type="ECO:0000313" key="3">
    <source>
        <dbReference type="EMBL" id="CAD8765485.1"/>
    </source>
</evidence>
<dbReference type="Pfam" id="PF00300">
    <property type="entry name" value="His_Phos_1"/>
    <property type="match status" value="1"/>
</dbReference>
<comment type="similarity">
    <text evidence="1">Belongs to the phosphoglycerate mutase family.</text>
</comment>
<dbReference type="PANTHER" id="PTHR48100">
    <property type="entry name" value="BROAD-SPECIFICITY PHOSPHATASE YOR283W-RELATED"/>
    <property type="match status" value="1"/>
</dbReference>
<dbReference type="InterPro" id="IPR001345">
    <property type="entry name" value="PG/BPGM_mutase_AS"/>
</dbReference>
<proteinExistence type="inferred from homology"/>
<accession>A0A7S0YAA6</accession>
<dbReference type="InterPro" id="IPR050275">
    <property type="entry name" value="PGM_Phosphatase"/>
</dbReference>
<dbReference type="PROSITE" id="PS00175">
    <property type="entry name" value="PG_MUTASE"/>
    <property type="match status" value="1"/>
</dbReference>
<feature type="region of interest" description="Disordered" evidence="2">
    <location>
        <begin position="163"/>
        <end position="198"/>
    </location>
</feature>
<protein>
    <submittedName>
        <fullName evidence="3">Uncharacterized protein</fullName>
    </submittedName>
</protein>
<dbReference type="Gene3D" id="3.40.50.1240">
    <property type="entry name" value="Phosphoglycerate mutase-like"/>
    <property type="match status" value="1"/>
</dbReference>